<evidence type="ECO:0000313" key="4">
    <source>
        <dbReference type="Proteomes" id="UP000184048"/>
    </source>
</evidence>
<accession>A0A1M5AN68</accession>
<evidence type="ECO:0000259" key="2">
    <source>
        <dbReference type="Pfam" id="PF01370"/>
    </source>
</evidence>
<feature type="domain" description="NAD-dependent epimerase/dehydratase" evidence="2">
    <location>
        <begin position="5"/>
        <end position="224"/>
    </location>
</feature>
<dbReference type="Pfam" id="PF01370">
    <property type="entry name" value="Epimerase"/>
    <property type="match status" value="1"/>
</dbReference>
<dbReference type="PANTHER" id="PTHR43000">
    <property type="entry name" value="DTDP-D-GLUCOSE 4,6-DEHYDRATASE-RELATED"/>
    <property type="match status" value="1"/>
</dbReference>
<comment type="similarity">
    <text evidence="1">Belongs to the NAD(P)-dependent epimerase/dehydratase family.</text>
</comment>
<sequence length="336" mass="37861">MKKRILITGASGFIGSFLVDEAIANGYEVCAGVRRSSNKQYLQHTGVRFLEMDLSSANQLEGQLQAFKNQYGHFDHIIHNAGITQAHKKEDFHTVNYEYTKNLVEALGGAAIVPEKFILVSSLAAYGPGNEHKMQPIKLSDEQNPISAYGRSKMKAADYIKSLEHLPFIIIHPTAVYGPRDKDFFQFIKLVNNGIEPYVGRHTQMISLIYVKDLAKAIIALLSSREVRRSFIVSDGMDYNKEQLGLEAKLCLGKKTVKVKLPLRPVQMSISAIESVNQLVFKKLPFINREKLNEISSANWLCDSKEVWGHLGKKPAYSLKQGIEETISWYRSNGWL</sequence>
<dbReference type="Proteomes" id="UP000184048">
    <property type="component" value="Unassembled WGS sequence"/>
</dbReference>
<protein>
    <submittedName>
        <fullName evidence="3">Nucleoside-diphosphate-sugar epimerase</fullName>
    </submittedName>
</protein>
<dbReference type="EMBL" id="FQUU01000009">
    <property type="protein sequence ID" value="SHF31718.1"/>
    <property type="molecule type" value="Genomic_DNA"/>
</dbReference>
<dbReference type="AlphaFoldDB" id="A0A1M5AN68"/>
<dbReference type="InterPro" id="IPR036291">
    <property type="entry name" value="NAD(P)-bd_dom_sf"/>
</dbReference>
<evidence type="ECO:0000256" key="1">
    <source>
        <dbReference type="ARBA" id="ARBA00007637"/>
    </source>
</evidence>
<organism evidence="3 4">
    <name type="scientific">Flavisolibacter ginsengisoli DSM 18119</name>
    <dbReference type="NCBI Taxonomy" id="1121884"/>
    <lineage>
        <taxon>Bacteria</taxon>
        <taxon>Pseudomonadati</taxon>
        <taxon>Bacteroidota</taxon>
        <taxon>Chitinophagia</taxon>
        <taxon>Chitinophagales</taxon>
        <taxon>Chitinophagaceae</taxon>
        <taxon>Flavisolibacter</taxon>
    </lineage>
</organism>
<dbReference type="Gene3D" id="3.40.50.720">
    <property type="entry name" value="NAD(P)-binding Rossmann-like Domain"/>
    <property type="match status" value="1"/>
</dbReference>
<gene>
    <name evidence="3" type="ORF">SAMN02745131_02291</name>
</gene>
<dbReference type="RefSeq" id="WP_072835474.1">
    <property type="nucleotide sequence ID" value="NZ_FQUU01000009.1"/>
</dbReference>
<dbReference type="OrthoDB" id="9803111at2"/>
<dbReference type="STRING" id="1121884.SAMN02745131_02291"/>
<dbReference type="InterPro" id="IPR001509">
    <property type="entry name" value="Epimerase_deHydtase"/>
</dbReference>
<reference evidence="3 4" key="1">
    <citation type="submission" date="2016-11" db="EMBL/GenBank/DDBJ databases">
        <authorList>
            <person name="Jaros S."/>
            <person name="Januszkiewicz K."/>
            <person name="Wedrychowicz H."/>
        </authorList>
    </citation>
    <scope>NUCLEOTIDE SEQUENCE [LARGE SCALE GENOMIC DNA]</scope>
    <source>
        <strain evidence="3 4">DSM 18119</strain>
    </source>
</reference>
<proteinExistence type="inferred from homology"/>
<keyword evidence="4" id="KW-1185">Reference proteome</keyword>
<evidence type="ECO:0000313" key="3">
    <source>
        <dbReference type="EMBL" id="SHF31718.1"/>
    </source>
</evidence>
<dbReference type="SUPFAM" id="SSF51735">
    <property type="entry name" value="NAD(P)-binding Rossmann-fold domains"/>
    <property type="match status" value="1"/>
</dbReference>
<name>A0A1M5AN68_9BACT</name>